<evidence type="ECO:0000313" key="4">
    <source>
        <dbReference type="Proteomes" id="UP000295818"/>
    </source>
</evidence>
<protein>
    <submittedName>
        <fullName evidence="3">Uncharacterized protein</fullName>
    </submittedName>
</protein>
<name>A0ABY2BFI8_9ACTN</name>
<evidence type="ECO:0000313" key="3">
    <source>
        <dbReference type="EMBL" id="TCO18804.1"/>
    </source>
</evidence>
<organism evidence="3 4">
    <name type="scientific">Kribbella orskensis</name>
    <dbReference type="NCBI Taxonomy" id="2512216"/>
    <lineage>
        <taxon>Bacteria</taxon>
        <taxon>Bacillati</taxon>
        <taxon>Actinomycetota</taxon>
        <taxon>Actinomycetes</taxon>
        <taxon>Propionibacteriales</taxon>
        <taxon>Kribbellaceae</taxon>
        <taxon>Kribbella</taxon>
    </lineage>
</organism>
<keyword evidence="4" id="KW-1185">Reference proteome</keyword>
<keyword evidence="2" id="KW-0812">Transmembrane</keyword>
<proteinExistence type="predicted"/>
<feature type="region of interest" description="Disordered" evidence="1">
    <location>
        <begin position="75"/>
        <end position="104"/>
    </location>
</feature>
<accession>A0ABY2BFI8</accession>
<evidence type="ECO:0000256" key="1">
    <source>
        <dbReference type="SAM" id="MobiDB-lite"/>
    </source>
</evidence>
<keyword evidence="2" id="KW-0472">Membrane</keyword>
<dbReference type="Proteomes" id="UP000295818">
    <property type="component" value="Unassembled WGS sequence"/>
</dbReference>
<evidence type="ECO:0000256" key="2">
    <source>
        <dbReference type="SAM" id="Phobius"/>
    </source>
</evidence>
<sequence length="235" mass="24392">MDDVKRLLEGFADRAVDGLPAADVEADVARGRRALRRIRTRRRVTGVLCAAAVTAAVLAIGNQVKWWGGGGTEVATGSDEAGASASAGTEAAGTATPATGADQTGESASIFAGAMIELTANSQAWSNIDCALAPQGWTPEAPVTTDRVVLTPPLVRTSSGTASKLVLQAAPEARNLQAVRVTEADGKVFHVGTEAGRAAGQVKLGERWLLVQLPVGDKDWNDEILRRFMGSCTVS</sequence>
<dbReference type="EMBL" id="SLWM01000011">
    <property type="protein sequence ID" value="TCO18804.1"/>
    <property type="molecule type" value="Genomic_DNA"/>
</dbReference>
<keyword evidence="2" id="KW-1133">Transmembrane helix</keyword>
<gene>
    <name evidence="3" type="ORF">EV644_11142</name>
</gene>
<dbReference type="RefSeq" id="WP_132191545.1">
    <property type="nucleotide sequence ID" value="NZ_SLWM01000011.1"/>
</dbReference>
<reference evidence="3 4" key="1">
    <citation type="journal article" date="2015" name="Stand. Genomic Sci.">
        <title>Genomic Encyclopedia of Bacterial and Archaeal Type Strains, Phase III: the genomes of soil and plant-associated and newly described type strains.</title>
        <authorList>
            <person name="Whitman W.B."/>
            <person name="Woyke T."/>
            <person name="Klenk H.P."/>
            <person name="Zhou Y."/>
            <person name="Lilburn T.G."/>
            <person name="Beck B.J."/>
            <person name="De Vos P."/>
            <person name="Vandamme P."/>
            <person name="Eisen J.A."/>
            <person name="Garrity G."/>
            <person name="Hugenholtz P."/>
            <person name="Kyrpides N.C."/>
        </authorList>
    </citation>
    <scope>NUCLEOTIDE SEQUENCE [LARGE SCALE GENOMIC DNA]</scope>
    <source>
        <strain evidence="3 4">VKM Ac-2538</strain>
    </source>
</reference>
<comment type="caution">
    <text evidence="3">The sequence shown here is derived from an EMBL/GenBank/DDBJ whole genome shotgun (WGS) entry which is preliminary data.</text>
</comment>
<feature type="transmembrane region" description="Helical" evidence="2">
    <location>
        <begin position="43"/>
        <end position="61"/>
    </location>
</feature>